<name>A0A6A6VKA1_9PLEO</name>
<keyword evidence="4" id="KW-1185">Reference proteome</keyword>
<reference evidence="3" key="1">
    <citation type="journal article" date="2020" name="Stud. Mycol.">
        <title>101 Dothideomycetes genomes: a test case for predicting lifestyles and emergence of pathogens.</title>
        <authorList>
            <person name="Haridas S."/>
            <person name="Albert R."/>
            <person name="Binder M."/>
            <person name="Bloem J."/>
            <person name="Labutti K."/>
            <person name="Salamov A."/>
            <person name="Andreopoulos B."/>
            <person name="Baker S."/>
            <person name="Barry K."/>
            <person name="Bills G."/>
            <person name="Bluhm B."/>
            <person name="Cannon C."/>
            <person name="Castanera R."/>
            <person name="Culley D."/>
            <person name="Daum C."/>
            <person name="Ezra D."/>
            <person name="Gonzalez J."/>
            <person name="Henrissat B."/>
            <person name="Kuo A."/>
            <person name="Liang C."/>
            <person name="Lipzen A."/>
            <person name="Lutzoni F."/>
            <person name="Magnuson J."/>
            <person name="Mondo S."/>
            <person name="Nolan M."/>
            <person name="Ohm R."/>
            <person name="Pangilinan J."/>
            <person name="Park H.-J."/>
            <person name="Ramirez L."/>
            <person name="Alfaro M."/>
            <person name="Sun H."/>
            <person name="Tritt A."/>
            <person name="Yoshinaga Y."/>
            <person name="Zwiers L.-H."/>
            <person name="Turgeon B."/>
            <person name="Goodwin S."/>
            <person name="Spatafora J."/>
            <person name="Crous P."/>
            <person name="Grigoriev I."/>
        </authorList>
    </citation>
    <scope>NUCLEOTIDE SEQUENCE</scope>
    <source>
        <strain evidence="3">CBS 119925</strain>
    </source>
</reference>
<feature type="non-terminal residue" evidence="3">
    <location>
        <position position="1"/>
    </location>
</feature>
<dbReference type="OrthoDB" id="3540210at2759"/>
<evidence type="ECO:0000313" key="4">
    <source>
        <dbReference type="Proteomes" id="UP000799440"/>
    </source>
</evidence>
<organism evidence="3 4">
    <name type="scientific">Sporormia fimetaria CBS 119925</name>
    <dbReference type="NCBI Taxonomy" id="1340428"/>
    <lineage>
        <taxon>Eukaryota</taxon>
        <taxon>Fungi</taxon>
        <taxon>Dikarya</taxon>
        <taxon>Ascomycota</taxon>
        <taxon>Pezizomycotina</taxon>
        <taxon>Dothideomycetes</taxon>
        <taxon>Pleosporomycetidae</taxon>
        <taxon>Pleosporales</taxon>
        <taxon>Sporormiaceae</taxon>
        <taxon>Sporormia</taxon>
    </lineage>
</organism>
<keyword evidence="2" id="KW-0472">Membrane</keyword>
<feature type="transmembrane region" description="Helical" evidence="2">
    <location>
        <begin position="36"/>
        <end position="58"/>
    </location>
</feature>
<keyword evidence="2" id="KW-1133">Transmembrane helix</keyword>
<dbReference type="EMBL" id="MU006564">
    <property type="protein sequence ID" value="KAF2750154.1"/>
    <property type="molecule type" value="Genomic_DNA"/>
</dbReference>
<feature type="region of interest" description="Disordered" evidence="1">
    <location>
        <begin position="677"/>
        <end position="745"/>
    </location>
</feature>
<protein>
    <submittedName>
        <fullName evidence="3">Uncharacterized protein</fullName>
    </submittedName>
</protein>
<evidence type="ECO:0000256" key="2">
    <source>
        <dbReference type="SAM" id="Phobius"/>
    </source>
</evidence>
<dbReference type="AlphaFoldDB" id="A0A6A6VKA1"/>
<feature type="transmembrane region" description="Helical" evidence="2">
    <location>
        <begin position="552"/>
        <end position="577"/>
    </location>
</feature>
<accession>A0A6A6VKA1</accession>
<gene>
    <name evidence="3" type="ORF">M011DRAFT_396913</name>
</gene>
<sequence length="745" mass="81599">ISKIPAEYVKRGMWVDVASGQAMGRVITTDMRTSNLIVAVLAVATAIATTHLFNLIIFGYHQLRVNASPTDGLHRQQQIILRTLPTPSSLVSEWAKVWWAWRGRARSVHLRSLPQVSIAALFTVASIAFGLLTSYVVSDSAIDVLASSPLCGQLTVGPVIAPGSESEGKRISMRNTVWALDVIGLSQRYAEECYKIFSSAVPDICSVYTRPNIELKTERGSCPFDESICVKIDSPGVTVDSGLVDLNDGFGLNLGTDDRVKYRKRTTCAVLHTTDRYTILKEGDETPPYVGKLNPGEQILLMHMGKIDERMGNTTLSQSLLVSKYTLGYMTAPLYKSGSPSGGLSGYPEMLEPLPEMATKDADLFLIWITKNVVQYGSPVDDPIFAAHKEVATPRGPNQGRKTFRSDFPNAAVGCKAQQDFCTPLQWFPTNVSELNYAEATEMQKAAATLLISSGWTFDLITGSNTLRLDKQAKIGEIIAQVPPDQWVTEVRAWESNIWASLQIAVTDQAIGIKARNNASDPIVREDASPAEKHLCGMQRMRNPGGFVNVNVFGLAFILTFCCVVTLIDLFLVRFIVYINKVTKRKPSPRIEAWIRDGIFQLQGRVYEGRGEGPWEKLSEEVPVTVEGTELSALKDGSEEDFAILRTRLTGLTMMSSGGDHSVGDNIGKVMVDVEEREATAPQTPRTSTPAVPSALQHAITLPPSNSPDDIQNSRVPTDATASQGEPLETRQSFDPPSDTERQTS</sequence>
<feature type="compositionally biased region" description="Polar residues" evidence="1">
    <location>
        <begin position="681"/>
        <end position="691"/>
    </location>
</feature>
<proteinExistence type="predicted"/>
<feature type="transmembrane region" description="Helical" evidence="2">
    <location>
        <begin position="116"/>
        <end position="137"/>
    </location>
</feature>
<dbReference type="Proteomes" id="UP000799440">
    <property type="component" value="Unassembled WGS sequence"/>
</dbReference>
<evidence type="ECO:0000256" key="1">
    <source>
        <dbReference type="SAM" id="MobiDB-lite"/>
    </source>
</evidence>
<keyword evidence="2" id="KW-0812">Transmembrane</keyword>
<feature type="compositionally biased region" description="Polar residues" evidence="1">
    <location>
        <begin position="703"/>
        <end position="735"/>
    </location>
</feature>
<evidence type="ECO:0000313" key="3">
    <source>
        <dbReference type="EMBL" id="KAF2750154.1"/>
    </source>
</evidence>